<keyword evidence="1 4" id="KW-0732">Signal</keyword>
<dbReference type="SUPFAM" id="SSF50685">
    <property type="entry name" value="Barwin-like endoglucanases"/>
    <property type="match status" value="1"/>
</dbReference>
<comment type="caution">
    <text evidence="7">The sequence shown here is derived from an EMBL/GenBank/DDBJ whole genome shotgun (WGS) entry which is preliminary data.</text>
</comment>
<dbReference type="EMBL" id="SWRJ01000002">
    <property type="protein sequence ID" value="NFI21317.1"/>
    <property type="molecule type" value="Genomic_DNA"/>
</dbReference>
<sequence>MNKKVLSLIIMLNLILSIGSNVLAAPSIKESNELKETREQKKQIQQRVEKMDSEIDSVINEIDKNKQLMNKVNKDVKDTENKLNQVKNNVKEKEELFGKRVRAMYISGGDSYLDILLGSENLSDFMSRVDTVSKIMKFDVNVVTKLKEEKEAIAKQKENLDQEKNKLSALKKNNEVALLRLNKNVEEEKRVLNKVNEKENELVANEAAKAEESRKAEESSKKAKEVASSDSNSSEGQTLSRGESNSTSYSKVMVMEATAYAGDSATATGEKPNRNPNGYSTIAVDPRVIRIGARVYVEGYGYAIAHDTGGDIKGNRIDLFMNSEAECNSWGRRSVKVYILG</sequence>
<dbReference type="GO" id="GO:0004553">
    <property type="term" value="F:hydrolase activity, hydrolyzing O-glycosyl compounds"/>
    <property type="evidence" value="ECO:0007669"/>
    <property type="project" value="InterPro"/>
</dbReference>
<dbReference type="EMBL" id="SWRL01000016">
    <property type="protein sequence ID" value="NFH62989.1"/>
    <property type="molecule type" value="Genomic_DNA"/>
</dbReference>
<feature type="domain" description="3D" evidence="5">
    <location>
        <begin position="280"/>
        <end position="340"/>
    </location>
</feature>
<evidence type="ECO:0000259" key="5">
    <source>
        <dbReference type="Pfam" id="PF06725"/>
    </source>
</evidence>
<feature type="signal peptide" evidence="4">
    <location>
        <begin position="1"/>
        <end position="24"/>
    </location>
</feature>
<dbReference type="InterPro" id="IPR057309">
    <property type="entry name" value="PcsB_CC"/>
</dbReference>
<feature type="region of interest" description="Disordered" evidence="3">
    <location>
        <begin position="203"/>
        <end position="248"/>
    </location>
</feature>
<dbReference type="PANTHER" id="PTHR30124">
    <property type="entry name" value="MEMBRANE-BOUND LYTIC MUREIN TRANSGLYCOSYLASE A"/>
    <property type="match status" value="1"/>
</dbReference>
<evidence type="ECO:0000256" key="1">
    <source>
        <dbReference type="ARBA" id="ARBA00022729"/>
    </source>
</evidence>
<evidence type="ECO:0000259" key="6">
    <source>
        <dbReference type="Pfam" id="PF24568"/>
    </source>
</evidence>
<feature type="compositionally biased region" description="Polar residues" evidence="3">
    <location>
        <begin position="232"/>
        <end position="248"/>
    </location>
</feature>
<gene>
    <name evidence="7" type="ORF">FC962_14000</name>
    <name evidence="8" type="ORF">FC964_07975</name>
</gene>
<evidence type="ECO:0000256" key="3">
    <source>
        <dbReference type="SAM" id="MobiDB-lite"/>
    </source>
</evidence>
<dbReference type="InterPro" id="IPR036908">
    <property type="entry name" value="RlpA-like_sf"/>
</dbReference>
<dbReference type="CDD" id="cd22786">
    <property type="entry name" value="DPBB_YuiC-like"/>
    <property type="match status" value="1"/>
</dbReference>
<proteinExistence type="predicted"/>
<dbReference type="InterPro" id="IPR026044">
    <property type="entry name" value="MltA"/>
</dbReference>
<dbReference type="RefSeq" id="WP_061319603.1">
    <property type="nucleotide sequence ID" value="NZ_CP013247.1"/>
</dbReference>
<accession>A0A6G4EIF2</accession>
<dbReference type="PANTHER" id="PTHR30124:SF0">
    <property type="entry name" value="MEMBRANE-BOUND LYTIC MUREIN TRANSGLYCOSYLASE A"/>
    <property type="match status" value="1"/>
</dbReference>
<evidence type="ECO:0000313" key="9">
    <source>
        <dbReference type="Proteomes" id="UP000482543"/>
    </source>
</evidence>
<feature type="coiled-coil region" evidence="2">
    <location>
        <begin position="27"/>
        <end position="96"/>
    </location>
</feature>
<evidence type="ECO:0000313" key="8">
    <source>
        <dbReference type="EMBL" id="NFI21317.1"/>
    </source>
</evidence>
<protein>
    <submittedName>
        <fullName evidence="7">Uncharacterized protein</fullName>
    </submittedName>
</protein>
<evidence type="ECO:0000256" key="2">
    <source>
        <dbReference type="SAM" id="Coils"/>
    </source>
</evidence>
<dbReference type="Pfam" id="PF06725">
    <property type="entry name" value="3D"/>
    <property type="match status" value="1"/>
</dbReference>
<dbReference type="GO" id="GO:0009253">
    <property type="term" value="P:peptidoglycan catabolic process"/>
    <property type="evidence" value="ECO:0007669"/>
    <property type="project" value="TreeGrafter"/>
</dbReference>
<feature type="compositionally biased region" description="Basic and acidic residues" evidence="3">
    <location>
        <begin position="208"/>
        <end position="227"/>
    </location>
</feature>
<dbReference type="GO" id="GO:0008933">
    <property type="term" value="F:peptidoglycan lytic transglycosylase activity"/>
    <property type="evidence" value="ECO:0007669"/>
    <property type="project" value="TreeGrafter"/>
</dbReference>
<feature type="domain" description="Peptidoglycan hydrolase PcsB coiled-coil" evidence="6">
    <location>
        <begin position="85"/>
        <end position="155"/>
    </location>
</feature>
<keyword evidence="2" id="KW-0175">Coiled coil</keyword>
<dbReference type="Gene3D" id="6.10.250.3150">
    <property type="match status" value="1"/>
</dbReference>
<evidence type="ECO:0000256" key="4">
    <source>
        <dbReference type="SAM" id="SignalP"/>
    </source>
</evidence>
<dbReference type="GO" id="GO:0009254">
    <property type="term" value="P:peptidoglycan turnover"/>
    <property type="evidence" value="ECO:0007669"/>
    <property type="project" value="InterPro"/>
</dbReference>
<dbReference type="AlphaFoldDB" id="A0A6G4EIF2"/>
<evidence type="ECO:0000313" key="7">
    <source>
        <dbReference type="EMBL" id="NFH62989.1"/>
    </source>
</evidence>
<reference evidence="7 9" key="1">
    <citation type="submission" date="2019-04" db="EMBL/GenBank/DDBJ databases">
        <title>Genome sequencing of Clostridium botulinum Groups I-IV and Clostridium butyricum.</title>
        <authorList>
            <person name="Brunt J."/>
            <person name="Van Vliet A.H.M."/>
            <person name="Stringer S.C."/>
            <person name="Carter A.T."/>
            <person name="Peck M.W."/>
        </authorList>
    </citation>
    <scope>NUCLEOTIDE SEQUENCE</scope>
    <source>
        <strain evidence="7">IFR 15/031</strain>
        <strain evidence="8 9">IFR 15/034</strain>
    </source>
</reference>
<organism evidence="7">
    <name type="scientific">Clostridium botulinum</name>
    <dbReference type="NCBI Taxonomy" id="1491"/>
    <lineage>
        <taxon>Bacteria</taxon>
        <taxon>Bacillati</taxon>
        <taxon>Bacillota</taxon>
        <taxon>Clostridia</taxon>
        <taxon>Eubacteriales</taxon>
        <taxon>Clostridiaceae</taxon>
        <taxon>Clostridium</taxon>
    </lineage>
</organism>
<name>A0A6G4EIF2_CLOBO</name>
<feature type="chain" id="PRO_5026335991" evidence="4">
    <location>
        <begin position="25"/>
        <end position="341"/>
    </location>
</feature>
<dbReference type="GO" id="GO:0019867">
    <property type="term" value="C:outer membrane"/>
    <property type="evidence" value="ECO:0007669"/>
    <property type="project" value="InterPro"/>
</dbReference>
<dbReference type="Gene3D" id="2.40.40.10">
    <property type="entry name" value="RlpA-like domain"/>
    <property type="match status" value="1"/>
</dbReference>
<dbReference type="Proteomes" id="UP000482543">
    <property type="component" value="Unassembled WGS sequence"/>
</dbReference>
<dbReference type="Pfam" id="PF24568">
    <property type="entry name" value="CC_PcsB"/>
    <property type="match status" value="1"/>
</dbReference>
<dbReference type="InterPro" id="IPR010611">
    <property type="entry name" value="3D_dom"/>
</dbReference>